<name>A0A4P7NX70_9GAMM</name>
<dbReference type="Proteomes" id="UP000296201">
    <property type="component" value="Chromosome"/>
</dbReference>
<protein>
    <submittedName>
        <fullName evidence="1">ATPase</fullName>
    </submittedName>
</protein>
<gene>
    <name evidence="1" type="ORF">GHNINEIG_00240</name>
</gene>
<evidence type="ECO:0000313" key="1">
    <source>
        <dbReference type="EMBL" id="QBZ82216.1"/>
    </source>
</evidence>
<evidence type="ECO:0000313" key="2">
    <source>
        <dbReference type="Proteomes" id="UP000296201"/>
    </source>
</evidence>
<sequence>MSGKSVDLNKNGKGNKLIKEKIHDPYMARCKPTEPTVCSECGVVFSSGRWQWMENAPDNPKMILCPACQRIHDRVPAGYLTLQGPFYEEHKEEIAKLIRNHSDRQEQEHPLKRLMDIEDQKDKSTLVTVTEHHLATSLGKAIESAFQGDLDIQYTDEDTVVRVYWER</sequence>
<keyword evidence="2" id="KW-1185">Reference proteome</keyword>
<reference evidence="1 2" key="1">
    <citation type="submission" date="2018-08" db="EMBL/GenBank/DDBJ databases">
        <title>Horizontal acquisition of hydrogen conversion ability and other habitat adaptations in Hydrogenovibrio crunogenus strains.</title>
        <authorList>
            <person name="Gonnella G."/>
            <person name="Adam N."/>
            <person name="Perner M."/>
        </authorList>
    </citation>
    <scope>NUCLEOTIDE SEQUENCE [LARGE SCALE GENOMIC DNA]</scope>
    <source>
        <strain evidence="1 2">SP-41</strain>
    </source>
</reference>
<dbReference type="NCBIfam" id="NF040826">
    <property type="entry name" value="lxa_BCAM0308"/>
    <property type="match status" value="1"/>
</dbReference>
<dbReference type="EMBL" id="CP032096">
    <property type="protein sequence ID" value="QBZ82216.1"/>
    <property type="molecule type" value="Genomic_DNA"/>
</dbReference>
<proteinExistence type="predicted"/>
<dbReference type="RefSeq" id="WP_135794963.1">
    <property type="nucleotide sequence ID" value="NZ_CP032096.1"/>
</dbReference>
<dbReference type="OrthoDB" id="9785278at2"/>
<dbReference type="InterPro" id="IPR047706">
    <property type="entry name" value="BCAM0308-like"/>
</dbReference>
<accession>A0A4P7NX70</accession>
<dbReference type="AlphaFoldDB" id="A0A4P7NX70"/>
<organism evidence="1 2">
    <name type="scientific">Hydrogenovibrio crunogenus</name>
    <dbReference type="NCBI Taxonomy" id="39765"/>
    <lineage>
        <taxon>Bacteria</taxon>
        <taxon>Pseudomonadati</taxon>
        <taxon>Pseudomonadota</taxon>
        <taxon>Gammaproteobacteria</taxon>
        <taxon>Thiotrichales</taxon>
        <taxon>Piscirickettsiaceae</taxon>
        <taxon>Hydrogenovibrio</taxon>
    </lineage>
</organism>